<evidence type="ECO:0000313" key="6">
    <source>
        <dbReference type="EMBL" id="OJH42644.1"/>
    </source>
</evidence>
<dbReference type="PANTHER" id="PTHR11709">
    <property type="entry name" value="MULTI-COPPER OXIDASE"/>
    <property type="match status" value="1"/>
</dbReference>
<evidence type="ECO:0000259" key="4">
    <source>
        <dbReference type="Pfam" id="PF07731"/>
    </source>
</evidence>
<reference evidence="6 7" key="2">
    <citation type="submission" date="2016-12" db="EMBL/GenBank/DDBJ databases">
        <title>Draft Genome Sequence of Cystobacter ferrugineus Strain Cbfe23.</title>
        <authorList>
            <person name="Akbar S."/>
            <person name="Dowd S.E."/>
            <person name="Stevens D.C."/>
        </authorList>
    </citation>
    <scope>NUCLEOTIDE SEQUENCE [LARGE SCALE GENOMIC DNA]</scope>
    <source>
        <strain evidence="6 7">Cbfe23</strain>
    </source>
</reference>
<dbReference type="Gene3D" id="2.60.40.420">
    <property type="entry name" value="Cupredoxins - blue copper proteins"/>
    <property type="match status" value="3"/>
</dbReference>
<evidence type="ECO:0000313" key="7">
    <source>
        <dbReference type="Proteomes" id="UP000182229"/>
    </source>
</evidence>
<evidence type="ECO:0008006" key="8">
    <source>
        <dbReference type="Google" id="ProtNLM"/>
    </source>
</evidence>
<gene>
    <name evidence="6" type="ORF">BON30_05535</name>
</gene>
<name>A0A1L9BK00_9BACT</name>
<evidence type="ECO:0000259" key="5">
    <source>
        <dbReference type="Pfam" id="PF07732"/>
    </source>
</evidence>
<feature type="region of interest" description="Disordered" evidence="3">
    <location>
        <begin position="1"/>
        <end position="33"/>
    </location>
</feature>
<dbReference type="Proteomes" id="UP000182229">
    <property type="component" value="Unassembled WGS sequence"/>
</dbReference>
<dbReference type="EMBL" id="MPIN01000001">
    <property type="protein sequence ID" value="OJH42644.1"/>
    <property type="molecule type" value="Genomic_DNA"/>
</dbReference>
<dbReference type="InterPro" id="IPR011706">
    <property type="entry name" value="Cu-oxidase_C"/>
</dbReference>
<sequence>MEKSKDLVKARHGGHPGHPHPGHPHLHPHPHPGEVDVRLELKYAINKIATALVDGQAQGFDTVNLRSYNGKLVGPVIEARPGDTLNILLDNQLPMEPHTPGTDHHSPGFNTTNLHVHGLHVSPAGNSDNVMLEIVPGQQFQYEIKIPRDHPAGTYWYHPHRHGSVAIQVSNGLAGALIIRGDIDEVPAIKAAREQILVIQQIPYVVNEQTKLGQVEPGDLVDGHTVFFPGNWEAMKRRFTINGEVEPTLQMRPGEVQRWRFIHAGFRKKLEVKLVRRDPKTGAEEILPQYLIALDGITTGSIDALEEVELHPAYRADVLVRATDNAGNALPEGTYWLVDGTQGASAESRNLARVVVKGPQVMMGLPTEMELAPLAPFMDIPVDRDIPVQKVKFELRIDSVPPMGLINGETFDASKSRKLLLGAEEEWEVSSPTEHEDSDPSHVYFNEGHPFHIHLNPFQCDIKLKGVGGVKQKRVWKDTIFVEPGQIPVKLRTRYERYVGMFMLHCHILDHEDFGMMEMIEIVLPGGMNMPGGGGGHGGHLH</sequence>
<keyword evidence="7" id="KW-1185">Reference proteome</keyword>
<dbReference type="InterPro" id="IPR002355">
    <property type="entry name" value="Cu_oxidase_Cu_BS"/>
</dbReference>
<evidence type="ECO:0000256" key="2">
    <source>
        <dbReference type="ARBA" id="ARBA00023002"/>
    </source>
</evidence>
<comment type="caution">
    <text evidence="6">The sequence shown here is derived from an EMBL/GenBank/DDBJ whole genome shotgun (WGS) entry which is preliminary data.</text>
</comment>
<dbReference type="CDD" id="cd13853">
    <property type="entry name" value="CuRO_1_Tth-MCO_like"/>
    <property type="match status" value="1"/>
</dbReference>
<dbReference type="Pfam" id="PF07731">
    <property type="entry name" value="Cu-oxidase_2"/>
    <property type="match status" value="1"/>
</dbReference>
<dbReference type="InterPro" id="IPR008972">
    <property type="entry name" value="Cupredoxin"/>
</dbReference>
<proteinExistence type="predicted"/>
<dbReference type="GO" id="GO:0016491">
    <property type="term" value="F:oxidoreductase activity"/>
    <property type="evidence" value="ECO:0007669"/>
    <property type="project" value="UniProtKB-KW"/>
</dbReference>
<feature type="domain" description="Plastocyanin-like" evidence="4">
    <location>
        <begin position="407"/>
        <end position="518"/>
    </location>
</feature>
<dbReference type="OrthoDB" id="9757546at2"/>
<feature type="domain" description="Plastocyanin-like" evidence="5">
    <location>
        <begin position="64"/>
        <end position="181"/>
    </location>
</feature>
<dbReference type="Pfam" id="PF07732">
    <property type="entry name" value="Cu-oxidase_3"/>
    <property type="match status" value="1"/>
</dbReference>
<organism evidence="6 7">
    <name type="scientific">Cystobacter ferrugineus</name>
    <dbReference type="NCBI Taxonomy" id="83449"/>
    <lineage>
        <taxon>Bacteria</taxon>
        <taxon>Pseudomonadati</taxon>
        <taxon>Myxococcota</taxon>
        <taxon>Myxococcia</taxon>
        <taxon>Myxococcales</taxon>
        <taxon>Cystobacterineae</taxon>
        <taxon>Archangiaceae</taxon>
        <taxon>Cystobacter</taxon>
    </lineage>
</organism>
<keyword evidence="1" id="KW-0479">Metal-binding</keyword>
<accession>A0A1L9BK00</accession>
<evidence type="ECO:0000256" key="3">
    <source>
        <dbReference type="SAM" id="MobiDB-lite"/>
    </source>
</evidence>
<dbReference type="GO" id="GO:0005507">
    <property type="term" value="F:copper ion binding"/>
    <property type="evidence" value="ECO:0007669"/>
    <property type="project" value="InterPro"/>
</dbReference>
<dbReference type="SUPFAM" id="SSF49503">
    <property type="entry name" value="Cupredoxins"/>
    <property type="match status" value="3"/>
</dbReference>
<dbReference type="InterPro" id="IPR011707">
    <property type="entry name" value="Cu-oxidase-like_N"/>
</dbReference>
<dbReference type="RefSeq" id="WP_071896742.1">
    <property type="nucleotide sequence ID" value="NZ_MPIN01000001.1"/>
</dbReference>
<dbReference type="InterPro" id="IPR045087">
    <property type="entry name" value="Cu-oxidase_fam"/>
</dbReference>
<dbReference type="AlphaFoldDB" id="A0A1L9BK00"/>
<dbReference type="PANTHER" id="PTHR11709:SF518">
    <property type="entry name" value="MULTICOPPER OXIDASE"/>
    <property type="match status" value="1"/>
</dbReference>
<dbReference type="PROSITE" id="PS00080">
    <property type="entry name" value="MULTICOPPER_OXIDASE2"/>
    <property type="match status" value="1"/>
</dbReference>
<dbReference type="STRING" id="83449.BON30_05535"/>
<protein>
    <recommendedName>
        <fullName evidence="8">Copper oxidase</fullName>
    </recommendedName>
</protein>
<keyword evidence="2" id="KW-0560">Oxidoreductase</keyword>
<feature type="compositionally biased region" description="Basic residues" evidence="3">
    <location>
        <begin position="10"/>
        <end position="30"/>
    </location>
</feature>
<evidence type="ECO:0000256" key="1">
    <source>
        <dbReference type="ARBA" id="ARBA00022723"/>
    </source>
</evidence>
<reference evidence="7" key="1">
    <citation type="submission" date="2016-11" db="EMBL/GenBank/DDBJ databases">
        <authorList>
            <person name="Shukria A."/>
            <person name="Stevens D.C."/>
        </authorList>
    </citation>
    <scope>NUCLEOTIDE SEQUENCE [LARGE SCALE GENOMIC DNA]</scope>
    <source>
        <strain evidence="7">Cbfe23</strain>
    </source>
</reference>